<feature type="domain" description="Rhamnogalacturonase A/B/Epimerase-like pectate lyase" evidence="2">
    <location>
        <begin position="35"/>
        <end position="112"/>
    </location>
</feature>
<evidence type="ECO:0000313" key="4">
    <source>
        <dbReference type="Proteomes" id="UP000236732"/>
    </source>
</evidence>
<feature type="chain" id="PRO_5039254657" evidence="1">
    <location>
        <begin position="24"/>
        <end position="465"/>
    </location>
</feature>
<dbReference type="RefSeq" id="WP_146104152.1">
    <property type="nucleotide sequence ID" value="NZ_FNVT01000028.1"/>
</dbReference>
<dbReference type="Pfam" id="PF12708">
    <property type="entry name" value="Pect-lyase_RHGA_epim"/>
    <property type="match status" value="1"/>
</dbReference>
<dbReference type="InterPro" id="IPR011050">
    <property type="entry name" value="Pectin_lyase_fold/virulence"/>
</dbReference>
<evidence type="ECO:0000313" key="3">
    <source>
        <dbReference type="EMBL" id="SEH02635.1"/>
    </source>
</evidence>
<feature type="signal peptide" evidence="1">
    <location>
        <begin position="1"/>
        <end position="23"/>
    </location>
</feature>
<protein>
    <submittedName>
        <fullName evidence="3">Pectate lyase superfamily protein</fullName>
    </submittedName>
</protein>
<dbReference type="Gene3D" id="2.160.20.10">
    <property type="entry name" value="Single-stranded right-handed beta-helix, Pectin lyase-like"/>
    <property type="match status" value="1"/>
</dbReference>
<sequence length="465" mass="48148">MRMLVAGAIVVSSLGGGPAAAEADPACAGGMLNAVTDAGAKGDGQSDDTASVQNAITTAYASGRCVYLPRGVYRITGGLDWSRPASIVGDPGAPAILRSPANAALADTVYANRWDRTPVLDNVVFDGLRVDVNGPYKSGPVIRRSVFVNRLGEGETPAGGDQQTTTPAQVAVALTNVRGAQVLDSVFLSDRRVDGGAPLFTYRTQDLTVSGNILGADLSSLSWLSAWAGRGSWSQDPAARLTEVRARTGLPAALGHLQRGISLKLDVNATVSGNVVNRDPRSQAKSDHAVYAWGFSGLRVTGNWTRGWPQDARGGLKVRNGTGATIAGNLLNGTAVLLYTYDVTNAPKVFQDVVVCGNVYDIRGHTPAADHSGIMYWRNFPGTGAELAIAVFGNRFLDPRAGAAGRPDISQVAGDAAAFTASGNTYADGRAVPVSGMREAAPTAAQRARCAGATVPALSIPGYQG</sequence>
<dbReference type="InterPro" id="IPR024535">
    <property type="entry name" value="RHGA/B-epi-like_pectate_lyase"/>
</dbReference>
<dbReference type="GO" id="GO:0016829">
    <property type="term" value="F:lyase activity"/>
    <property type="evidence" value="ECO:0007669"/>
    <property type="project" value="UniProtKB-KW"/>
</dbReference>
<keyword evidence="1" id="KW-0732">Signal</keyword>
<reference evidence="3 4" key="1">
    <citation type="submission" date="2016-10" db="EMBL/GenBank/DDBJ databases">
        <authorList>
            <person name="de Groot N.N."/>
        </authorList>
    </citation>
    <scope>NUCLEOTIDE SEQUENCE [LARGE SCALE GENOMIC DNA]</scope>
    <source>
        <strain evidence="3 4">CGMCC 4.7037</strain>
    </source>
</reference>
<evidence type="ECO:0000256" key="1">
    <source>
        <dbReference type="SAM" id="SignalP"/>
    </source>
</evidence>
<gene>
    <name evidence="3" type="ORF">SAMN05444920_12862</name>
</gene>
<dbReference type="EMBL" id="FNVT01000028">
    <property type="protein sequence ID" value="SEH02635.1"/>
    <property type="molecule type" value="Genomic_DNA"/>
</dbReference>
<keyword evidence="3" id="KW-0456">Lyase</keyword>
<name>A0A1H6F0J9_9ACTN</name>
<dbReference type="AlphaFoldDB" id="A0A1H6F0J9"/>
<accession>A0A1H6F0J9</accession>
<dbReference type="InterPro" id="IPR012334">
    <property type="entry name" value="Pectin_lyas_fold"/>
</dbReference>
<dbReference type="SUPFAM" id="SSF51126">
    <property type="entry name" value="Pectin lyase-like"/>
    <property type="match status" value="1"/>
</dbReference>
<organism evidence="3 4">
    <name type="scientific">Nonomuraea solani</name>
    <dbReference type="NCBI Taxonomy" id="1144553"/>
    <lineage>
        <taxon>Bacteria</taxon>
        <taxon>Bacillati</taxon>
        <taxon>Actinomycetota</taxon>
        <taxon>Actinomycetes</taxon>
        <taxon>Streptosporangiales</taxon>
        <taxon>Streptosporangiaceae</taxon>
        <taxon>Nonomuraea</taxon>
    </lineage>
</organism>
<proteinExistence type="predicted"/>
<evidence type="ECO:0000259" key="2">
    <source>
        <dbReference type="Pfam" id="PF12708"/>
    </source>
</evidence>
<dbReference type="OrthoDB" id="4595319at2"/>
<dbReference type="Proteomes" id="UP000236732">
    <property type="component" value="Unassembled WGS sequence"/>
</dbReference>
<keyword evidence="4" id="KW-1185">Reference proteome</keyword>